<dbReference type="OrthoDB" id="414730at2759"/>
<dbReference type="Proteomes" id="UP000299102">
    <property type="component" value="Unassembled WGS sequence"/>
</dbReference>
<gene>
    <name evidence="1" type="ORF">EVAR_90361_1</name>
</gene>
<organism evidence="1 2">
    <name type="scientific">Eumeta variegata</name>
    <name type="common">Bagworm moth</name>
    <name type="synonym">Eumeta japonica</name>
    <dbReference type="NCBI Taxonomy" id="151549"/>
    <lineage>
        <taxon>Eukaryota</taxon>
        <taxon>Metazoa</taxon>
        <taxon>Ecdysozoa</taxon>
        <taxon>Arthropoda</taxon>
        <taxon>Hexapoda</taxon>
        <taxon>Insecta</taxon>
        <taxon>Pterygota</taxon>
        <taxon>Neoptera</taxon>
        <taxon>Endopterygota</taxon>
        <taxon>Lepidoptera</taxon>
        <taxon>Glossata</taxon>
        <taxon>Ditrysia</taxon>
        <taxon>Tineoidea</taxon>
        <taxon>Psychidae</taxon>
        <taxon>Oiketicinae</taxon>
        <taxon>Eumeta</taxon>
    </lineage>
</organism>
<accession>A0A4C1Y8E0</accession>
<comment type="caution">
    <text evidence="1">The sequence shown here is derived from an EMBL/GenBank/DDBJ whole genome shotgun (WGS) entry which is preliminary data.</text>
</comment>
<evidence type="ECO:0000313" key="2">
    <source>
        <dbReference type="Proteomes" id="UP000299102"/>
    </source>
</evidence>
<protein>
    <recommendedName>
        <fullName evidence="3">RNA-directed DNA polymerase from mobile element jockey</fullName>
    </recommendedName>
</protein>
<dbReference type="AlphaFoldDB" id="A0A4C1Y8E0"/>
<evidence type="ECO:0008006" key="3">
    <source>
        <dbReference type="Google" id="ProtNLM"/>
    </source>
</evidence>
<proteinExistence type="predicted"/>
<sequence>MEALAEDIHFNIITPLTPTCSHNNVKYRPNILDFALMKRVALKLGCIETVQCLNSDHRPVFMRLGSLAGDCPPPTKTITKRSFVGRPQSSLAAGVGRRTYLLPHAWASSRRGYDPDGPVWIHRHLPRLSRPALGVMVKRWVAALSGPEILDDGEPRRSGKTTTITHFNNHLLTIPIYDVSNERPRSYGMLMDSWMDDVDSLVSYGMLLWGDAADVHRIFVLQMRTIPAAYGLGPRVSIRIWGLPCSQTFFPKVEVCVADDRLAVAKNFTRFLTSALLTSANNFCRTARVLFVFAAAFAY</sequence>
<dbReference type="EMBL" id="BGZK01001136">
    <property type="protein sequence ID" value="GBP72178.1"/>
    <property type="molecule type" value="Genomic_DNA"/>
</dbReference>
<name>A0A4C1Y8E0_EUMVA</name>
<keyword evidence="2" id="KW-1185">Reference proteome</keyword>
<reference evidence="1 2" key="1">
    <citation type="journal article" date="2019" name="Commun. Biol.">
        <title>The bagworm genome reveals a unique fibroin gene that provides high tensile strength.</title>
        <authorList>
            <person name="Kono N."/>
            <person name="Nakamura H."/>
            <person name="Ohtoshi R."/>
            <person name="Tomita M."/>
            <person name="Numata K."/>
            <person name="Arakawa K."/>
        </authorList>
    </citation>
    <scope>NUCLEOTIDE SEQUENCE [LARGE SCALE GENOMIC DNA]</scope>
</reference>
<evidence type="ECO:0000313" key="1">
    <source>
        <dbReference type="EMBL" id="GBP72178.1"/>
    </source>
</evidence>